<evidence type="ECO:0000313" key="2">
    <source>
        <dbReference type="Proteomes" id="UP000515153"/>
    </source>
</evidence>
<keyword evidence="2" id="KW-1185">Reference proteome</keyword>
<sequence length="328" mass="34546">MRFNHFLVPLMAGSVVSAPVHESEPKHQLEIRMNNPGTVAVGAAGVCVACAVGFVGYKSFKIAQETLKLTSAKYTVDITAANQATKIAADNQLQAEGKAVMDAFTKTIDMQTEFIDKNVEVIKKADPKNAFVKQYKTRLDALKRAYIQGLMDGATEFPAGKGSLAATASSTYCRGLQALLDESLDEMGQVEIRSRSPSPANPRTGTSSGSPGSLSRSNSVSSGGRPGNSGRKSSVVSSSSAGAQELRMAEEGGIQMQPLQNTAAQGTTGRTTATQGTASGSNAPPGQALTRRPTAKSEKLKTKTSNSDLKGKAPSVRRRMVPLMEFDV</sequence>
<protein>
    <submittedName>
        <fullName evidence="3">Uncharacterized protein</fullName>
    </submittedName>
</protein>
<evidence type="ECO:0000313" key="3">
    <source>
        <dbReference type="RefSeq" id="XP_030977739.1"/>
    </source>
</evidence>
<reference evidence="3" key="3">
    <citation type="submission" date="2025-08" db="UniProtKB">
        <authorList>
            <consortium name="RefSeq"/>
        </authorList>
    </citation>
    <scope>IDENTIFICATION</scope>
    <source>
        <strain evidence="3">NI907</strain>
    </source>
</reference>
<dbReference type="Proteomes" id="UP000515153">
    <property type="component" value="Unplaced"/>
</dbReference>
<reference evidence="3" key="1">
    <citation type="journal article" date="2019" name="Mol. Biol. Evol.">
        <title>Blast fungal genomes show frequent chromosomal changes, gene gains and losses, and effector gene turnover.</title>
        <authorList>
            <person name="Gomez Luciano L.B."/>
            <person name="Jason Tsai I."/>
            <person name="Chuma I."/>
            <person name="Tosa Y."/>
            <person name="Chen Y.H."/>
            <person name="Li J.Y."/>
            <person name="Li M.Y."/>
            <person name="Jade Lu M.Y."/>
            <person name="Nakayashiki H."/>
            <person name="Li W.H."/>
        </authorList>
    </citation>
    <scope>NUCLEOTIDE SEQUENCE</scope>
    <source>
        <strain evidence="3">NI907</strain>
    </source>
</reference>
<name>A0A6P8AS86_PYRGI</name>
<dbReference type="AlphaFoldDB" id="A0A6P8AS86"/>
<feature type="region of interest" description="Disordered" evidence="1">
    <location>
        <begin position="262"/>
        <end position="328"/>
    </location>
</feature>
<gene>
    <name evidence="3" type="ORF">PgNI_09227</name>
</gene>
<organism evidence="2 3">
    <name type="scientific">Pyricularia grisea</name>
    <name type="common">Crabgrass-specific blast fungus</name>
    <name type="synonym">Magnaporthe grisea</name>
    <dbReference type="NCBI Taxonomy" id="148305"/>
    <lineage>
        <taxon>Eukaryota</taxon>
        <taxon>Fungi</taxon>
        <taxon>Dikarya</taxon>
        <taxon>Ascomycota</taxon>
        <taxon>Pezizomycotina</taxon>
        <taxon>Sordariomycetes</taxon>
        <taxon>Sordariomycetidae</taxon>
        <taxon>Magnaporthales</taxon>
        <taxon>Pyriculariaceae</taxon>
        <taxon>Pyricularia</taxon>
    </lineage>
</organism>
<proteinExistence type="predicted"/>
<accession>A0A6P8AS86</accession>
<feature type="region of interest" description="Disordered" evidence="1">
    <location>
        <begin position="189"/>
        <end position="243"/>
    </location>
</feature>
<feature type="compositionally biased region" description="Low complexity" evidence="1">
    <location>
        <begin position="262"/>
        <end position="281"/>
    </location>
</feature>
<evidence type="ECO:0000256" key="1">
    <source>
        <dbReference type="SAM" id="MobiDB-lite"/>
    </source>
</evidence>
<feature type="compositionally biased region" description="Low complexity" evidence="1">
    <location>
        <begin position="201"/>
        <end position="240"/>
    </location>
</feature>
<dbReference type="RefSeq" id="XP_030977739.1">
    <property type="nucleotide sequence ID" value="XM_031129214.1"/>
</dbReference>
<dbReference type="KEGG" id="pgri:PgNI_09227"/>
<reference evidence="3" key="2">
    <citation type="submission" date="2019-10" db="EMBL/GenBank/DDBJ databases">
        <authorList>
            <consortium name="NCBI Genome Project"/>
        </authorList>
    </citation>
    <scope>NUCLEOTIDE SEQUENCE</scope>
    <source>
        <strain evidence="3">NI907</strain>
    </source>
</reference>
<dbReference type="GeneID" id="41964122"/>